<dbReference type="Proteomes" id="UP001164743">
    <property type="component" value="Chromosome 13A"/>
</dbReference>
<accession>A0ABY7D3G4</accession>
<organism evidence="1 2">
    <name type="scientific">Puccinia triticina</name>
    <dbReference type="NCBI Taxonomy" id="208348"/>
    <lineage>
        <taxon>Eukaryota</taxon>
        <taxon>Fungi</taxon>
        <taxon>Dikarya</taxon>
        <taxon>Basidiomycota</taxon>
        <taxon>Pucciniomycotina</taxon>
        <taxon>Pucciniomycetes</taxon>
        <taxon>Pucciniales</taxon>
        <taxon>Pucciniaceae</taxon>
        <taxon>Puccinia</taxon>
    </lineage>
</organism>
<dbReference type="PANTHER" id="PTHR33069:SF3">
    <property type="entry name" value="DYNEIN HEAVY CHAIN TAIL DOMAIN-CONTAINING PROTEIN"/>
    <property type="match status" value="1"/>
</dbReference>
<dbReference type="RefSeq" id="XP_053026367.1">
    <property type="nucleotide sequence ID" value="XM_053162387.1"/>
</dbReference>
<dbReference type="EMBL" id="CP110433">
    <property type="protein sequence ID" value="WAQ90812.1"/>
    <property type="molecule type" value="Genomic_DNA"/>
</dbReference>
<sequence length="383" mass="43865">MSDSKDGGMSGLINSFATLQSKDQKAEIQSHEVLVTNEMIRIHNEYLSMWERINYGKEPRVLFNEIEIRTQLLAKLKSKSLPSLRRHTNAISKALLLRRSDPPLDTQPTPLVYKLKLVMKSLSKLESTLRDIKFAVACISPALDVREMRDDRDFKDLKFFKSARLALITYAATGRVCEFLRISHKFIKEFEQHFYEDPSRRHEIEKMANTCAEAVNRALIFIDKSEMPQEVDAPDIPYRTVCLWSIIKLSRIAVAKLLKMSTDTKNLTMASDLNSRELELFVGAAKSISERVASILGSIRADIPDNEAGDLEILKRALSDLLGASRAISLLSQYIFRPVHPDQLPSKICLKAWFYQWNKLYRMAIQNFLKDVFDENGNYIDDA</sequence>
<dbReference type="PANTHER" id="PTHR33069">
    <property type="entry name" value="CHROMOSOME 7, WHOLE GENOME SHOTGUN SEQUENCE-RELATED"/>
    <property type="match status" value="1"/>
</dbReference>
<protein>
    <submittedName>
        <fullName evidence="1">Uncharacterized protein</fullName>
    </submittedName>
</protein>
<keyword evidence="2" id="KW-1185">Reference proteome</keyword>
<name>A0ABY7D3G4_9BASI</name>
<evidence type="ECO:0000313" key="1">
    <source>
        <dbReference type="EMBL" id="WAQ90812.1"/>
    </source>
</evidence>
<dbReference type="GeneID" id="77803282"/>
<reference evidence="1" key="1">
    <citation type="submission" date="2022-10" db="EMBL/GenBank/DDBJ databases">
        <title>Puccinia triticina Genome sequencing and assembly.</title>
        <authorList>
            <person name="Li C."/>
        </authorList>
    </citation>
    <scope>NUCLEOTIDE SEQUENCE</scope>
    <source>
        <strain evidence="1">Pt15</strain>
    </source>
</reference>
<gene>
    <name evidence="1" type="ORF">PtA15_13A211</name>
</gene>
<proteinExistence type="predicted"/>
<evidence type="ECO:0000313" key="2">
    <source>
        <dbReference type="Proteomes" id="UP001164743"/>
    </source>
</evidence>